<keyword evidence="3" id="KW-1185">Reference proteome</keyword>
<gene>
    <name evidence="2" type="ORF">EXN66_Car000870</name>
</gene>
<protein>
    <submittedName>
        <fullName evidence="2">Uncharacterized protein</fullName>
    </submittedName>
</protein>
<evidence type="ECO:0000256" key="1">
    <source>
        <dbReference type="SAM" id="MobiDB-lite"/>
    </source>
</evidence>
<organism evidence="2 3">
    <name type="scientific">Channa argus</name>
    <name type="common">Northern snakehead</name>
    <name type="synonym">Ophicephalus argus</name>
    <dbReference type="NCBI Taxonomy" id="215402"/>
    <lineage>
        <taxon>Eukaryota</taxon>
        <taxon>Metazoa</taxon>
        <taxon>Chordata</taxon>
        <taxon>Craniata</taxon>
        <taxon>Vertebrata</taxon>
        <taxon>Euteleostomi</taxon>
        <taxon>Actinopterygii</taxon>
        <taxon>Neopterygii</taxon>
        <taxon>Teleostei</taxon>
        <taxon>Neoteleostei</taxon>
        <taxon>Acanthomorphata</taxon>
        <taxon>Anabantaria</taxon>
        <taxon>Anabantiformes</taxon>
        <taxon>Channoidei</taxon>
        <taxon>Channidae</taxon>
        <taxon>Channa</taxon>
    </lineage>
</organism>
<accession>A0A6G1QYY7</accession>
<proteinExistence type="predicted"/>
<dbReference type="EMBL" id="CM015712">
    <property type="protein sequence ID" value="KAF3707697.1"/>
    <property type="molecule type" value="Genomic_DNA"/>
</dbReference>
<sequence length="99" mass="10503">MSAQRRCSPTGDATPRELPTSPNNDEAGISSSRQVRSGEQVQSSRSTESMVLSSGTEAAAAGVDEDQAWSSEALCSSRQAPDTLTYISFSQTAGEMQRE</sequence>
<feature type="region of interest" description="Disordered" evidence="1">
    <location>
        <begin position="1"/>
        <end position="64"/>
    </location>
</feature>
<dbReference type="Proteomes" id="UP000503349">
    <property type="component" value="Chromosome 1"/>
</dbReference>
<evidence type="ECO:0000313" key="2">
    <source>
        <dbReference type="EMBL" id="KAF3707697.1"/>
    </source>
</evidence>
<evidence type="ECO:0000313" key="3">
    <source>
        <dbReference type="Proteomes" id="UP000503349"/>
    </source>
</evidence>
<name>A0A6G1QYY7_CHAAH</name>
<reference evidence="2 3" key="1">
    <citation type="submission" date="2019-02" db="EMBL/GenBank/DDBJ databases">
        <title>Opniocepnalus argus genome.</title>
        <authorList>
            <person name="Zhou C."/>
            <person name="Xiao S."/>
        </authorList>
    </citation>
    <scope>NUCLEOTIDE SEQUENCE [LARGE SCALE GENOMIC DNA]</scope>
    <source>
        <strain evidence="2">OARG1902GOOAL</strain>
        <tissue evidence="2">Muscle</tissue>
    </source>
</reference>
<feature type="compositionally biased region" description="Polar residues" evidence="1">
    <location>
        <begin position="20"/>
        <end position="56"/>
    </location>
</feature>
<dbReference type="AlphaFoldDB" id="A0A6G1QYY7"/>
<reference evidence="3" key="2">
    <citation type="submission" date="2019-02" db="EMBL/GenBank/DDBJ databases">
        <title>Opniocepnalus argus Var Kimnra genome.</title>
        <authorList>
            <person name="Zhou C."/>
            <person name="Xiao S."/>
        </authorList>
    </citation>
    <scope>NUCLEOTIDE SEQUENCE [LARGE SCALE GENOMIC DNA]</scope>
</reference>